<dbReference type="InterPro" id="IPR050390">
    <property type="entry name" value="C5-Methyltransferase"/>
</dbReference>
<evidence type="ECO:0000256" key="1">
    <source>
        <dbReference type="ARBA" id="ARBA00022603"/>
    </source>
</evidence>
<keyword evidence="1 5" id="KW-0489">Methyltransferase</keyword>
<dbReference type="PRINTS" id="PR00105">
    <property type="entry name" value="C5METTRFRASE"/>
</dbReference>
<feature type="active site" evidence="5">
    <location>
        <position position="118"/>
    </location>
</feature>
<accession>A0A917P1S6</accession>
<evidence type="ECO:0000256" key="6">
    <source>
        <dbReference type="RuleBase" id="RU000416"/>
    </source>
</evidence>
<dbReference type="Gene3D" id="3.90.120.10">
    <property type="entry name" value="DNA Methylase, subunit A, domain 2"/>
    <property type="match status" value="1"/>
</dbReference>
<dbReference type="Gene3D" id="1.10.1670.10">
    <property type="entry name" value="Helix-hairpin-Helix base-excision DNA repair enzymes (C-terminal)"/>
    <property type="match status" value="1"/>
</dbReference>
<dbReference type="InterPro" id="IPR029063">
    <property type="entry name" value="SAM-dependent_MTases_sf"/>
</dbReference>
<dbReference type="AlphaFoldDB" id="A0A917P1S6"/>
<sequence>MSVYGVKLHRSDVLQLDEHPEACTEETFAAWCKARFSSGARLAVDLFSGAGGLSLGLEHAGWTVAASVDSDRRALETHRVNFPGLALGTDLGDAEQRGRLISLLQQAPIDLISGGPPCQPFSRAGRSKIKSLVDAGKRDENDLRKELWRAYLDIVLQVQPRAVLMENVPDMALGDDFRVVRTIVEALEEAGYFTEVRLVDAWQYGVPQHRKRLIVLARNDSAKFTWPTTAAPVHLRQAIGDLPTLDESKPLGGRRLQYEPSSDPSDFLTLMRKEVDEPGIVYDHMTRPVRPDDLEVFKRMDHKTLYSDIPEHLRRYKADTFDDKYKRLHWDDFSRSITAHIAKDGYWYIHPEEHRTLTVREAARIQTFPDNFRFSGTRSDAFRQIGNAVPPRLGEAAATALMPVEDAQPSKNEWLELHKALSAWGRQQRKGRSWFLYPGPYVQQAVALVVALVGAERIGARNLEWAIQRLKERSKLTAKELQQLYTAIDDPKTLQRLQRIEDLTSKRNIWQNTDDLIIQLKLKPAEISMFRLLLGEDVLLSQQGPLRVAARIFASNSDRTNKLTDGRIELSRLIGGGPDAPIRMAALRQLAQSNCLPNEPYCAGCPIQEWCRSTENRETVERLC</sequence>
<reference evidence="8" key="1">
    <citation type="journal article" date="2014" name="Int. J. Syst. Evol. Microbiol.">
        <title>Complete genome sequence of Corynebacterium casei LMG S-19264T (=DSM 44701T), isolated from a smear-ripened cheese.</title>
        <authorList>
            <consortium name="US DOE Joint Genome Institute (JGI-PGF)"/>
            <person name="Walter F."/>
            <person name="Albersmeier A."/>
            <person name="Kalinowski J."/>
            <person name="Ruckert C."/>
        </authorList>
    </citation>
    <scope>NUCLEOTIDE SEQUENCE</scope>
    <source>
        <strain evidence="8">CGMCC 4.7272</strain>
    </source>
</reference>
<dbReference type="InterPro" id="IPR001525">
    <property type="entry name" value="C5_MeTfrase"/>
</dbReference>
<dbReference type="NCBIfam" id="TIGR00675">
    <property type="entry name" value="dcm"/>
    <property type="match status" value="1"/>
</dbReference>
<comment type="caution">
    <text evidence="8">The sequence shown here is derived from an EMBL/GenBank/DDBJ whole genome shotgun (WGS) entry which is preliminary data.</text>
</comment>
<dbReference type="PANTHER" id="PTHR10629">
    <property type="entry name" value="CYTOSINE-SPECIFIC METHYLTRANSFERASE"/>
    <property type="match status" value="1"/>
</dbReference>
<dbReference type="EC" id="2.1.1.37" evidence="7"/>
<protein>
    <recommendedName>
        <fullName evidence="7">Cytosine-specific methyltransferase</fullName>
        <ecNumber evidence="7">2.1.1.37</ecNumber>
    </recommendedName>
</protein>
<evidence type="ECO:0000313" key="9">
    <source>
        <dbReference type="Proteomes" id="UP000625682"/>
    </source>
</evidence>
<evidence type="ECO:0000256" key="4">
    <source>
        <dbReference type="ARBA" id="ARBA00022747"/>
    </source>
</evidence>
<keyword evidence="2 5" id="KW-0808">Transferase</keyword>
<dbReference type="GO" id="GO:0032259">
    <property type="term" value="P:methylation"/>
    <property type="evidence" value="ECO:0007669"/>
    <property type="project" value="UniProtKB-KW"/>
</dbReference>
<dbReference type="PROSITE" id="PS00094">
    <property type="entry name" value="C5_MTASE_1"/>
    <property type="match status" value="1"/>
</dbReference>
<dbReference type="PROSITE" id="PS51679">
    <property type="entry name" value="SAM_MT_C5"/>
    <property type="match status" value="1"/>
</dbReference>
<evidence type="ECO:0000256" key="5">
    <source>
        <dbReference type="PROSITE-ProRule" id="PRU01016"/>
    </source>
</evidence>
<name>A0A917P1S6_9ACTN</name>
<evidence type="ECO:0000313" key="8">
    <source>
        <dbReference type="EMBL" id="GGJ53501.1"/>
    </source>
</evidence>
<dbReference type="InterPro" id="IPR018117">
    <property type="entry name" value="C5_DNA_meth_AS"/>
</dbReference>
<dbReference type="GO" id="GO:0003886">
    <property type="term" value="F:DNA (cytosine-5-)-methyltransferase activity"/>
    <property type="evidence" value="ECO:0007669"/>
    <property type="project" value="UniProtKB-EC"/>
</dbReference>
<evidence type="ECO:0000256" key="7">
    <source>
        <dbReference type="RuleBase" id="RU000417"/>
    </source>
</evidence>
<gene>
    <name evidence="8" type="ORF">GCM10012282_58230</name>
</gene>
<keyword evidence="9" id="KW-1185">Reference proteome</keyword>
<evidence type="ECO:0000256" key="3">
    <source>
        <dbReference type="ARBA" id="ARBA00022691"/>
    </source>
</evidence>
<keyword evidence="3 5" id="KW-0949">S-adenosyl-L-methionine</keyword>
<dbReference type="RefSeq" id="WP_229695459.1">
    <property type="nucleotide sequence ID" value="NZ_BAABER010000022.1"/>
</dbReference>
<dbReference type="SUPFAM" id="SSF53335">
    <property type="entry name" value="S-adenosyl-L-methionine-dependent methyltransferases"/>
    <property type="match status" value="1"/>
</dbReference>
<keyword evidence="4" id="KW-0680">Restriction system</keyword>
<comment type="catalytic activity">
    <reaction evidence="7">
        <text>a 2'-deoxycytidine in DNA + S-adenosyl-L-methionine = a 5-methyl-2'-deoxycytidine in DNA + S-adenosyl-L-homocysteine + H(+)</text>
        <dbReference type="Rhea" id="RHEA:13681"/>
        <dbReference type="Rhea" id="RHEA-COMP:11369"/>
        <dbReference type="Rhea" id="RHEA-COMP:11370"/>
        <dbReference type="ChEBI" id="CHEBI:15378"/>
        <dbReference type="ChEBI" id="CHEBI:57856"/>
        <dbReference type="ChEBI" id="CHEBI:59789"/>
        <dbReference type="ChEBI" id="CHEBI:85452"/>
        <dbReference type="ChEBI" id="CHEBI:85454"/>
        <dbReference type="EC" id="2.1.1.37"/>
    </reaction>
</comment>
<dbReference type="Gene3D" id="3.40.50.150">
    <property type="entry name" value="Vaccinia Virus protein VP39"/>
    <property type="match status" value="1"/>
</dbReference>
<dbReference type="PANTHER" id="PTHR10629:SF52">
    <property type="entry name" value="DNA (CYTOSINE-5)-METHYLTRANSFERASE 1"/>
    <property type="match status" value="1"/>
</dbReference>
<dbReference type="InterPro" id="IPR023170">
    <property type="entry name" value="HhH_base_excis_C"/>
</dbReference>
<reference evidence="8" key="2">
    <citation type="submission" date="2020-09" db="EMBL/GenBank/DDBJ databases">
        <authorList>
            <person name="Sun Q."/>
            <person name="Zhou Y."/>
        </authorList>
    </citation>
    <scope>NUCLEOTIDE SEQUENCE</scope>
    <source>
        <strain evidence="8">CGMCC 4.7272</strain>
    </source>
</reference>
<comment type="similarity">
    <text evidence="5 6">Belongs to the class I-like SAM-binding methyltransferase superfamily. C5-methyltransferase family.</text>
</comment>
<dbReference type="GO" id="GO:0009307">
    <property type="term" value="P:DNA restriction-modification system"/>
    <property type="evidence" value="ECO:0007669"/>
    <property type="project" value="UniProtKB-KW"/>
</dbReference>
<evidence type="ECO:0000256" key="2">
    <source>
        <dbReference type="ARBA" id="ARBA00022679"/>
    </source>
</evidence>
<proteinExistence type="inferred from homology"/>
<dbReference type="Proteomes" id="UP000625682">
    <property type="component" value="Unassembled WGS sequence"/>
</dbReference>
<dbReference type="Pfam" id="PF00145">
    <property type="entry name" value="DNA_methylase"/>
    <property type="match status" value="1"/>
</dbReference>
<organism evidence="8 9">
    <name type="scientific">Streptomyces lacrimifluminis</name>
    <dbReference type="NCBI Taxonomy" id="1500077"/>
    <lineage>
        <taxon>Bacteria</taxon>
        <taxon>Bacillati</taxon>
        <taxon>Actinomycetota</taxon>
        <taxon>Actinomycetes</taxon>
        <taxon>Kitasatosporales</taxon>
        <taxon>Streptomycetaceae</taxon>
        <taxon>Streptomyces</taxon>
    </lineage>
</organism>
<dbReference type="EMBL" id="BMMU01000023">
    <property type="protein sequence ID" value="GGJ53501.1"/>
    <property type="molecule type" value="Genomic_DNA"/>
</dbReference>